<proteinExistence type="predicted"/>
<dbReference type="EMBL" id="CP092868">
    <property type="protein sequence ID" value="UYV68985.1"/>
    <property type="molecule type" value="Genomic_DNA"/>
</dbReference>
<accession>A0ABY6KPC8</accession>
<feature type="transmembrane region" description="Helical" evidence="1">
    <location>
        <begin position="38"/>
        <end position="58"/>
    </location>
</feature>
<evidence type="ECO:0000313" key="2">
    <source>
        <dbReference type="EMBL" id="UYV68985.1"/>
    </source>
</evidence>
<name>A0ABY6KPC8_9ARAC</name>
<keyword evidence="1" id="KW-1133">Transmembrane helix</keyword>
<feature type="transmembrane region" description="Helical" evidence="1">
    <location>
        <begin position="12"/>
        <end position="32"/>
    </location>
</feature>
<keyword evidence="3" id="KW-1185">Reference proteome</keyword>
<organism evidence="2 3">
    <name type="scientific">Cordylochernes scorpioides</name>
    <dbReference type="NCBI Taxonomy" id="51811"/>
    <lineage>
        <taxon>Eukaryota</taxon>
        <taxon>Metazoa</taxon>
        <taxon>Ecdysozoa</taxon>
        <taxon>Arthropoda</taxon>
        <taxon>Chelicerata</taxon>
        <taxon>Arachnida</taxon>
        <taxon>Pseudoscorpiones</taxon>
        <taxon>Cheliferoidea</taxon>
        <taxon>Chernetidae</taxon>
        <taxon>Cordylochernes</taxon>
    </lineage>
</organism>
<evidence type="ECO:0000313" key="3">
    <source>
        <dbReference type="Proteomes" id="UP001235939"/>
    </source>
</evidence>
<protein>
    <submittedName>
        <fullName evidence="2">Uncharacterized protein</fullName>
    </submittedName>
</protein>
<sequence length="96" mass="10559">MAASDMRNRHHVQLLLTWSTSCIPGLGALTWYSQPDQLNPGFLVSLLLLPLLLFHPGLGPAKAEFRPTYFGEPGGSVSCQRHVLPSLGRPPRVHPH</sequence>
<keyword evidence="1" id="KW-0812">Transmembrane</keyword>
<evidence type="ECO:0000256" key="1">
    <source>
        <dbReference type="SAM" id="Phobius"/>
    </source>
</evidence>
<gene>
    <name evidence="2" type="ORF">LAZ67_6001897</name>
</gene>
<keyword evidence="1" id="KW-0472">Membrane</keyword>
<dbReference type="PROSITE" id="PS51257">
    <property type="entry name" value="PROKAR_LIPOPROTEIN"/>
    <property type="match status" value="1"/>
</dbReference>
<dbReference type="Proteomes" id="UP001235939">
    <property type="component" value="Chromosome 06"/>
</dbReference>
<reference evidence="2 3" key="1">
    <citation type="submission" date="2022-01" db="EMBL/GenBank/DDBJ databases">
        <title>A chromosomal length assembly of Cordylochernes scorpioides.</title>
        <authorList>
            <person name="Zeh D."/>
            <person name="Zeh J."/>
        </authorList>
    </citation>
    <scope>NUCLEOTIDE SEQUENCE [LARGE SCALE GENOMIC DNA]</scope>
    <source>
        <strain evidence="2">IN4F17</strain>
        <tissue evidence="2">Whole Body</tissue>
    </source>
</reference>